<dbReference type="EMBL" id="KB097579">
    <property type="protein sequence ID" value="ESN93920.1"/>
    <property type="molecule type" value="Genomic_DNA"/>
</dbReference>
<dbReference type="KEGG" id="hro:HELRODRAFT_180327"/>
<reference evidence="4" key="1">
    <citation type="submission" date="2012-12" db="EMBL/GenBank/DDBJ databases">
        <authorList>
            <person name="Hellsten U."/>
            <person name="Grimwood J."/>
            <person name="Chapman J.A."/>
            <person name="Shapiro H."/>
            <person name="Aerts A."/>
            <person name="Otillar R.P."/>
            <person name="Terry A.Y."/>
            <person name="Boore J.L."/>
            <person name="Simakov O."/>
            <person name="Marletaz F."/>
            <person name="Cho S.-J."/>
            <person name="Edsinger-Gonzales E."/>
            <person name="Havlak P."/>
            <person name="Kuo D.-H."/>
            <person name="Larsson T."/>
            <person name="Lv J."/>
            <person name="Arendt D."/>
            <person name="Savage R."/>
            <person name="Osoegawa K."/>
            <person name="de Jong P."/>
            <person name="Lindberg D.R."/>
            <person name="Seaver E.C."/>
            <person name="Weisblat D.A."/>
            <person name="Putnam N.H."/>
            <person name="Grigoriev I.V."/>
            <person name="Rokhsar D.S."/>
        </authorList>
    </citation>
    <scope>NUCLEOTIDE SEQUENCE</scope>
</reference>
<evidence type="ECO:0000259" key="1">
    <source>
        <dbReference type="PROSITE" id="PS50097"/>
    </source>
</evidence>
<organism evidence="3 4">
    <name type="scientific">Helobdella robusta</name>
    <name type="common">Californian leech</name>
    <dbReference type="NCBI Taxonomy" id="6412"/>
    <lineage>
        <taxon>Eukaryota</taxon>
        <taxon>Metazoa</taxon>
        <taxon>Spiralia</taxon>
        <taxon>Lophotrochozoa</taxon>
        <taxon>Annelida</taxon>
        <taxon>Clitellata</taxon>
        <taxon>Hirudinea</taxon>
        <taxon>Rhynchobdellida</taxon>
        <taxon>Glossiphoniidae</taxon>
        <taxon>Helobdella</taxon>
    </lineage>
</organism>
<evidence type="ECO:0000313" key="4">
    <source>
        <dbReference type="Proteomes" id="UP000015101"/>
    </source>
</evidence>
<dbReference type="HOGENOM" id="CLU_1827413_0_0_1"/>
<dbReference type="InParanoid" id="T1FFR3"/>
<dbReference type="AlphaFoldDB" id="T1FFR3"/>
<name>T1FFR3_HELRO</name>
<dbReference type="OrthoDB" id="409824at2759"/>
<evidence type="ECO:0000313" key="3">
    <source>
        <dbReference type="EnsemblMetazoa" id="HelroP180327"/>
    </source>
</evidence>
<dbReference type="CDD" id="cd18186">
    <property type="entry name" value="BTB_POZ_ZBTB_KLHL-like"/>
    <property type="match status" value="1"/>
</dbReference>
<dbReference type="Gene3D" id="3.30.710.10">
    <property type="entry name" value="Potassium Channel Kv1.1, Chain A"/>
    <property type="match status" value="1"/>
</dbReference>
<reference evidence="2 4" key="2">
    <citation type="journal article" date="2013" name="Nature">
        <title>Insights into bilaterian evolution from three spiralian genomes.</title>
        <authorList>
            <person name="Simakov O."/>
            <person name="Marletaz F."/>
            <person name="Cho S.J."/>
            <person name="Edsinger-Gonzales E."/>
            <person name="Havlak P."/>
            <person name="Hellsten U."/>
            <person name="Kuo D.H."/>
            <person name="Larsson T."/>
            <person name="Lv J."/>
            <person name="Arendt D."/>
            <person name="Savage R."/>
            <person name="Osoegawa K."/>
            <person name="de Jong P."/>
            <person name="Grimwood J."/>
            <person name="Chapman J.A."/>
            <person name="Shapiro H."/>
            <person name="Aerts A."/>
            <person name="Otillar R.P."/>
            <person name="Terry A.Y."/>
            <person name="Boore J.L."/>
            <person name="Grigoriev I.V."/>
            <person name="Lindberg D.R."/>
            <person name="Seaver E.C."/>
            <person name="Weisblat D.A."/>
            <person name="Putnam N.H."/>
            <person name="Rokhsar D.S."/>
        </authorList>
    </citation>
    <scope>NUCLEOTIDE SEQUENCE</scope>
</reference>
<dbReference type="EMBL" id="AMQM01007161">
    <property type="status" value="NOT_ANNOTATED_CDS"/>
    <property type="molecule type" value="Genomic_DNA"/>
</dbReference>
<feature type="domain" description="BTB" evidence="1">
    <location>
        <begin position="15"/>
        <end position="91"/>
    </location>
</feature>
<keyword evidence="4" id="KW-1185">Reference proteome</keyword>
<proteinExistence type="predicted"/>
<reference evidence="3" key="3">
    <citation type="submission" date="2015-06" db="UniProtKB">
        <authorList>
            <consortium name="EnsemblMetazoa"/>
        </authorList>
    </citation>
    <scope>IDENTIFICATION</scope>
</reference>
<accession>T1FFR3</accession>
<dbReference type="RefSeq" id="XP_009027896.1">
    <property type="nucleotide sequence ID" value="XM_009029648.1"/>
</dbReference>
<dbReference type="Proteomes" id="UP000015101">
    <property type="component" value="Unassembled WGS sequence"/>
</dbReference>
<dbReference type="GeneID" id="20207662"/>
<dbReference type="CTD" id="20207662"/>
<dbReference type="InterPro" id="IPR000210">
    <property type="entry name" value="BTB/POZ_dom"/>
</dbReference>
<sequence>MDQETIDFTIRDPLSYIVLEVERQFLYVHKEILAIWSPVFKSMFMGHFKEKNDDVVKSKSFSELQKDPHFKYLEQENLINILQLRVLNLEGLVEQDRKAYSERDSKMFGVINELASGYGHFCTECKSRKGVTLVCSCRSRH</sequence>
<dbReference type="EnsemblMetazoa" id="HelroT180327">
    <property type="protein sequence ID" value="HelroP180327"/>
    <property type="gene ID" value="HelroG180327"/>
</dbReference>
<dbReference type="Pfam" id="PF00651">
    <property type="entry name" value="BTB"/>
    <property type="match status" value="1"/>
</dbReference>
<dbReference type="SUPFAM" id="SSF54695">
    <property type="entry name" value="POZ domain"/>
    <property type="match status" value="1"/>
</dbReference>
<protein>
    <recommendedName>
        <fullName evidence="1">BTB domain-containing protein</fullName>
    </recommendedName>
</protein>
<dbReference type="PROSITE" id="PS50097">
    <property type="entry name" value="BTB"/>
    <property type="match status" value="1"/>
</dbReference>
<evidence type="ECO:0000313" key="2">
    <source>
        <dbReference type="EMBL" id="ESN93920.1"/>
    </source>
</evidence>
<dbReference type="InterPro" id="IPR011333">
    <property type="entry name" value="SKP1/BTB/POZ_sf"/>
</dbReference>
<gene>
    <name evidence="3" type="primary">20207662</name>
    <name evidence="2" type="ORF">HELRODRAFT_180327</name>
</gene>